<proteinExistence type="predicted"/>
<name>A0AA95L281_9BACL</name>
<gene>
    <name evidence="1" type="ORF">QNH46_10545</name>
</gene>
<dbReference type="EMBL" id="CP126084">
    <property type="protein sequence ID" value="WHX51039.1"/>
    <property type="molecule type" value="Genomic_DNA"/>
</dbReference>
<evidence type="ECO:0000313" key="2">
    <source>
        <dbReference type="Proteomes" id="UP001177943"/>
    </source>
</evidence>
<sequence>MKTPDWAKEAVKSAVNYDKKHPLIQSPERGSYDFYRLITIMYRRGLFNKPDAG</sequence>
<reference evidence="1" key="1">
    <citation type="submission" date="2023-05" db="EMBL/GenBank/DDBJ databases">
        <title>Comparative genomics of Bacillaceae isolates and their secondary metabolite potential.</title>
        <authorList>
            <person name="Song L."/>
            <person name="Nielsen L.J."/>
            <person name="Mohite O."/>
            <person name="Xu X."/>
            <person name="Weber T."/>
            <person name="Kovacs A.T."/>
        </authorList>
    </citation>
    <scope>NUCLEOTIDE SEQUENCE</scope>
    <source>
        <strain evidence="1">B2_4</strain>
    </source>
</reference>
<organism evidence="1 2">
    <name type="scientific">Paenibacillus woosongensis</name>
    <dbReference type="NCBI Taxonomy" id="307580"/>
    <lineage>
        <taxon>Bacteria</taxon>
        <taxon>Bacillati</taxon>
        <taxon>Bacillota</taxon>
        <taxon>Bacilli</taxon>
        <taxon>Bacillales</taxon>
        <taxon>Paenibacillaceae</taxon>
        <taxon>Paenibacillus</taxon>
    </lineage>
</organism>
<accession>A0AA95L281</accession>
<evidence type="ECO:0000313" key="1">
    <source>
        <dbReference type="EMBL" id="WHX51039.1"/>
    </source>
</evidence>
<dbReference type="Proteomes" id="UP001177943">
    <property type="component" value="Chromosome"/>
</dbReference>
<dbReference type="AlphaFoldDB" id="A0AA95L281"/>
<dbReference type="KEGG" id="pwn:QNH46_10545"/>
<protein>
    <submittedName>
        <fullName evidence="1">Uncharacterized protein</fullName>
    </submittedName>
</protein>
<dbReference type="RefSeq" id="WP_283928056.1">
    <property type="nucleotide sequence ID" value="NZ_CP126084.1"/>
</dbReference>